<gene>
    <name evidence="1" type="ORF">TM448B02240_0016</name>
</gene>
<evidence type="ECO:0000313" key="1">
    <source>
        <dbReference type="EMBL" id="QJI01038.1"/>
    </source>
</evidence>
<proteinExistence type="predicted"/>
<protein>
    <submittedName>
        <fullName evidence="1">Uncharacterized protein</fullName>
    </submittedName>
</protein>
<sequence length="80" mass="9081">MATKERTARLAYNEECANVNALLEMIKDELKPEVVEPNWADVGDIEHLVQTLKTAVGFLKNQEPEGVEIDVKRVRIYLGK</sequence>
<organism evidence="1">
    <name type="scientific">viral metagenome</name>
    <dbReference type="NCBI Taxonomy" id="1070528"/>
    <lineage>
        <taxon>unclassified sequences</taxon>
        <taxon>metagenomes</taxon>
        <taxon>organismal metagenomes</taxon>
    </lineage>
</organism>
<name>A0A6M3XUX4_9ZZZZ</name>
<accession>A0A6M3XUX4</accession>
<dbReference type="AlphaFoldDB" id="A0A6M3XUX4"/>
<reference evidence="1" key="1">
    <citation type="submission" date="2020-03" db="EMBL/GenBank/DDBJ databases">
        <title>The deep terrestrial virosphere.</title>
        <authorList>
            <person name="Holmfeldt K."/>
            <person name="Nilsson E."/>
            <person name="Simone D."/>
            <person name="Lopez-Fernandez M."/>
            <person name="Wu X."/>
            <person name="de Brujin I."/>
            <person name="Lundin D."/>
            <person name="Andersson A."/>
            <person name="Bertilsson S."/>
            <person name="Dopson M."/>
        </authorList>
    </citation>
    <scope>NUCLEOTIDE SEQUENCE</scope>
    <source>
        <strain evidence="1">TM448B02240</strain>
    </source>
</reference>
<dbReference type="EMBL" id="MT144893">
    <property type="protein sequence ID" value="QJI01038.1"/>
    <property type="molecule type" value="Genomic_DNA"/>
</dbReference>